<evidence type="ECO:0000256" key="1">
    <source>
        <dbReference type="ARBA" id="ARBA00011738"/>
    </source>
</evidence>
<dbReference type="SMART" id="SM00788">
    <property type="entry name" value="Adenylsucc_synt"/>
    <property type="match status" value="1"/>
</dbReference>
<keyword evidence="2 8" id="KW-0436">Ligase</keyword>
<comment type="catalytic activity">
    <reaction evidence="8 10">
        <text>IMP + L-aspartate + GTP = N(6)-(1,2-dicarboxyethyl)-AMP + GDP + phosphate + 2 H(+)</text>
        <dbReference type="Rhea" id="RHEA:15753"/>
        <dbReference type="ChEBI" id="CHEBI:15378"/>
        <dbReference type="ChEBI" id="CHEBI:29991"/>
        <dbReference type="ChEBI" id="CHEBI:37565"/>
        <dbReference type="ChEBI" id="CHEBI:43474"/>
        <dbReference type="ChEBI" id="CHEBI:57567"/>
        <dbReference type="ChEBI" id="CHEBI:58053"/>
        <dbReference type="ChEBI" id="CHEBI:58189"/>
        <dbReference type="EC" id="6.3.4.4"/>
    </reaction>
</comment>
<dbReference type="SUPFAM" id="SSF52540">
    <property type="entry name" value="P-loop containing nucleoside triphosphate hydrolases"/>
    <property type="match status" value="1"/>
</dbReference>
<keyword evidence="3 8" id="KW-0479">Metal-binding</keyword>
<evidence type="ECO:0000256" key="6">
    <source>
        <dbReference type="ARBA" id="ARBA00022842"/>
    </source>
</evidence>
<proteinExistence type="inferred from homology"/>
<evidence type="ECO:0000256" key="4">
    <source>
        <dbReference type="ARBA" id="ARBA00022741"/>
    </source>
</evidence>
<comment type="pathway">
    <text evidence="8 10">Purine metabolism; AMP biosynthesis via de novo pathway; AMP from IMP: step 1/2.</text>
</comment>
<dbReference type="PANTHER" id="PTHR11846">
    <property type="entry name" value="ADENYLOSUCCINATE SYNTHETASE"/>
    <property type="match status" value="1"/>
</dbReference>
<feature type="binding site" evidence="8">
    <location>
        <begin position="44"/>
        <end position="46"/>
    </location>
    <ligand>
        <name>GTP</name>
        <dbReference type="ChEBI" id="CHEBI:37565"/>
    </ligand>
</feature>
<keyword evidence="7 8" id="KW-0342">GTP-binding</keyword>
<evidence type="ECO:0000256" key="10">
    <source>
        <dbReference type="RuleBase" id="RU000520"/>
    </source>
</evidence>
<dbReference type="NCBIfam" id="NF002223">
    <property type="entry name" value="PRK01117.1"/>
    <property type="match status" value="1"/>
</dbReference>
<feature type="binding site" evidence="8">
    <location>
        <position position="226"/>
    </location>
    <ligand>
        <name>IMP</name>
        <dbReference type="ChEBI" id="CHEBI:58053"/>
    </ligand>
</feature>
<comment type="cofactor">
    <cofactor evidence="8">
        <name>Mg(2+)</name>
        <dbReference type="ChEBI" id="CHEBI:18420"/>
    </cofactor>
    <text evidence="8">Binds 1 Mg(2+) ion per subunit.</text>
</comment>
<keyword evidence="6 8" id="KW-0460">Magnesium</keyword>
<comment type="function">
    <text evidence="10">Plays an important role in the de novo pathway of purine nucleotide biosynthesis.</text>
</comment>
<comment type="subunit">
    <text evidence="1 8">Homodimer.</text>
</comment>
<dbReference type="PANTHER" id="PTHR11846:SF0">
    <property type="entry name" value="ADENYLOSUCCINATE SYNTHETASE"/>
    <property type="match status" value="1"/>
</dbReference>
<dbReference type="Pfam" id="PF00709">
    <property type="entry name" value="Adenylsucc_synt"/>
    <property type="match status" value="1"/>
</dbReference>
<protein>
    <recommendedName>
        <fullName evidence="8 10">Adenylosuccinate synthetase</fullName>
        <shortName evidence="8">AMPSase</shortName>
        <shortName evidence="8">AdSS</shortName>
        <ecNumber evidence="8 10">6.3.4.4</ecNumber>
    </recommendedName>
    <alternativeName>
        <fullName evidence="8">IMP--aspartate ligase</fullName>
    </alternativeName>
</protein>
<dbReference type="HAMAP" id="MF_00011">
    <property type="entry name" value="Adenylosucc_synth"/>
    <property type="match status" value="1"/>
</dbReference>
<feature type="binding site" evidence="8">
    <location>
        <begin position="17"/>
        <end position="20"/>
    </location>
    <ligand>
        <name>IMP</name>
        <dbReference type="ChEBI" id="CHEBI:58053"/>
    </ligand>
</feature>
<dbReference type="PROSITE" id="PS01266">
    <property type="entry name" value="ADENYLOSUCCIN_SYN_1"/>
    <property type="match status" value="1"/>
</dbReference>
<evidence type="ECO:0000256" key="5">
    <source>
        <dbReference type="ARBA" id="ARBA00022755"/>
    </source>
</evidence>
<evidence type="ECO:0000256" key="9">
    <source>
        <dbReference type="PROSITE-ProRule" id="PRU10134"/>
    </source>
</evidence>
<dbReference type="Proteomes" id="UP001652625">
    <property type="component" value="Chromosome 09"/>
</dbReference>
<dbReference type="InterPro" id="IPR042110">
    <property type="entry name" value="Adenylosuccinate_synth_dom2"/>
</dbReference>
<comment type="similarity">
    <text evidence="8 10">Belongs to the adenylosuccinate synthetase family.</text>
</comment>
<feature type="binding site" evidence="8">
    <location>
        <position position="305"/>
    </location>
    <ligand>
        <name>IMP</name>
        <dbReference type="ChEBI" id="CHEBI:58053"/>
    </ligand>
</feature>
<dbReference type="InterPro" id="IPR027417">
    <property type="entry name" value="P-loop_NTPase"/>
</dbReference>
<keyword evidence="4 8" id="KW-0547">Nucleotide-binding</keyword>
<feature type="binding site" evidence="8">
    <location>
        <begin position="301"/>
        <end position="307"/>
    </location>
    <ligand>
        <name>substrate</name>
    </ligand>
</feature>
<evidence type="ECO:0000256" key="2">
    <source>
        <dbReference type="ARBA" id="ARBA00022598"/>
    </source>
</evidence>
<comment type="caution">
    <text evidence="8">Lacks conserved residue(s) required for the propagation of feature annotation.</text>
</comment>
<evidence type="ECO:0000313" key="11">
    <source>
        <dbReference type="Proteomes" id="UP001652625"/>
    </source>
</evidence>
<evidence type="ECO:0000313" key="12">
    <source>
        <dbReference type="RefSeq" id="XP_065661068.1"/>
    </source>
</evidence>
<dbReference type="GeneID" id="100214324"/>
<keyword evidence="11" id="KW-1185">Reference proteome</keyword>
<dbReference type="PROSITE" id="PS00513">
    <property type="entry name" value="ADENYLOSUCCIN_SYN_2"/>
    <property type="match status" value="1"/>
</dbReference>
<feature type="binding site" evidence="8">
    <location>
        <position position="17"/>
    </location>
    <ligand>
        <name>Mg(2+)</name>
        <dbReference type="ChEBI" id="CHEBI:18420"/>
    </ligand>
</feature>
<feature type="binding site" evidence="8">
    <location>
        <begin position="333"/>
        <end position="335"/>
    </location>
    <ligand>
        <name>GTP</name>
        <dbReference type="ChEBI" id="CHEBI:37565"/>
    </ligand>
</feature>
<accession>A0ABM4CH64</accession>
<keyword evidence="5 8" id="KW-0658">Purine biosynthesis</keyword>
<feature type="binding site" evidence="8">
    <location>
        <begin position="42"/>
        <end position="45"/>
    </location>
    <ligand>
        <name>IMP</name>
        <dbReference type="ChEBI" id="CHEBI:58053"/>
    </ligand>
</feature>
<sequence>MSSQSQINVVLGSQWGDEGKGKIVDVLSGKADVVCRCQGGSNAGHTVIVEEKEFKFQLIPSGIINESVTVIIGNGVVLHVPTLMKEIENNTMKGILSMKERMKISDRTHLVFDQHQQIDGFLENLRNKSSLGTTKRGIGPAYATKALRNSIRVSDLVGDFEKFTNLFKDLSAYHQRLFHDLEINIESEIQKYKEYAEILKPMVVDTIPLIYEEIKKGSNILVEGANATMLDIDFGTYPYVTSSNCGIGGAITGLGIPAKAINNVYGVVKAYTTRVGGGVLPSELFDETGTLLQTIGNEVGTNTGRTRRCGWLDLVVVNYTHMINGYTALALTKIDVLDTLKEIKIAIGYKLDGVLLPSFPANLSILEKVEVVYATLPGWNESLKDIRKFEDLPENARKYIKFIEDYVNVPVKWVSVGKSRDATIEVF</sequence>
<dbReference type="EC" id="6.3.4.4" evidence="8 10"/>
<feature type="active site" description="Proton donor" evidence="8">
    <location>
        <position position="45"/>
    </location>
</feature>
<dbReference type="RefSeq" id="XP_065661068.1">
    <property type="nucleotide sequence ID" value="XM_065804996.1"/>
</dbReference>
<dbReference type="NCBIfam" id="TIGR00184">
    <property type="entry name" value="purA"/>
    <property type="match status" value="1"/>
</dbReference>
<dbReference type="InterPro" id="IPR042109">
    <property type="entry name" value="Adenylosuccinate_synth_dom1"/>
</dbReference>
<dbReference type="CDD" id="cd03108">
    <property type="entry name" value="AdSS"/>
    <property type="match status" value="1"/>
</dbReference>
<gene>
    <name evidence="12" type="primary">LOC100214324</name>
</gene>
<organism evidence="11 12">
    <name type="scientific">Hydra vulgaris</name>
    <name type="common">Hydra</name>
    <name type="synonym">Hydra attenuata</name>
    <dbReference type="NCBI Taxonomy" id="6087"/>
    <lineage>
        <taxon>Eukaryota</taxon>
        <taxon>Metazoa</taxon>
        <taxon>Cnidaria</taxon>
        <taxon>Hydrozoa</taxon>
        <taxon>Hydroidolina</taxon>
        <taxon>Anthoathecata</taxon>
        <taxon>Aplanulata</taxon>
        <taxon>Hydridae</taxon>
        <taxon>Hydra</taxon>
    </lineage>
</organism>
<keyword evidence="8" id="KW-0963">Cytoplasm</keyword>
<feature type="active site" description="Proton acceptor" evidence="8">
    <location>
        <position position="17"/>
    </location>
</feature>
<comment type="subcellular location">
    <subcellularLocation>
        <location evidence="8">Cytoplasm</location>
    </subcellularLocation>
</comment>
<feature type="binding site" evidence="8">
    <location>
        <position position="241"/>
    </location>
    <ligand>
        <name>IMP</name>
        <dbReference type="ChEBI" id="CHEBI:58053"/>
    </ligand>
</feature>
<evidence type="ECO:0000256" key="8">
    <source>
        <dbReference type="HAMAP-Rule" id="MF_03125"/>
    </source>
</evidence>
<feature type="binding site" evidence="8">
    <location>
        <position position="307"/>
    </location>
    <ligand>
        <name>GTP</name>
        <dbReference type="ChEBI" id="CHEBI:37565"/>
    </ligand>
</feature>
<dbReference type="Gene3D" id="3.40.440.10">
    <property type="entry name" value="Adenylosuccinate Synthetase, subunit A, domain 1"/>
    <property type="match status" value="1"/>
</dbReference>
<dbReference type="Gene3D" id="3.90.170.10">
    <property type="entry name" value="Adenylosuccinate Synthetase, subunit A, domain 3"/>
    <property type="match status" value="1"/>
</dbReference>
<feature type="active site" evidence="9">
    <location>
        <position position="145"/>
    </location>
</feature>
<evidence type="ECO:0000256" key="7">
    <source>
        <dbReference type="ARBA" id="ARBA00023134"/>
    </source>
</evidence>
<dbReference type="InterPro" id="IPR042111">
    <property type="entry name" value="Adenylosuccinate_synth_dom3"/>
</dbReference>
<feature type="binding site" evidence="8">
    <location>
        <position position="44"/>
    </location>
    <ligand>
        <name>Mg(2+)</name>
        <dbReference type="ChEBI" id="CHEBI:18420"/>
    </ligand>
</feature>
<feature type="binding site" evidence="8">
    <location>
        <begin position="16"/>
        <end position="22"/>
    </location>
    <ligand>
        <name>GTP</name>
        <dbReference type="ChEBI" id="CHEBI:37565"/>
    </ligand>
</feature>
<dbReference type="InterPro" id="IPR033128">
    <property type="entry name" value="Adenylosuccin_syn_Lys_AS"/>
</dbReference>
<evidence type="ECO:0000256" key="3">
    <source>
        <dbReference type="ARBA" id="ARBA00022723"/>
    </source>
</evidence>
<comment type="function">
    <text evidence="8">Plays an important role in the de novo pathway and in the salvage pathway of purine nucleotide biosynthesis. Catalyzes the first commited step in the biosynthesis of AMP from IMP.</text>
</comment>
<dbReference type="InterPro" id="IPR018220">
    <property type="entry name" value="Adenylosuccin_syn_GTP-bd"/>
</dbReference>
<reference evidence="12" key="1">
    <citation type="submission" date="2025-08" db="UniProtKB">
        <authorList>
            <consortium name="RefSeq"/>
        </authorList>
    </citation>
    <scope>IDENTIFICATION</scope>
</reference>
<feature type="binding site" evidence="8">
    <location>
        <position position="134"/>
    </location>
    <ligand>
        <name>IMP</name>
        <dbReference type="ChEBI" id="CHEBI:58053"/>
    </ligand>
</feature>
<dbReference type="InterPro" id="IPR001114">
    <property type="entry name" value="Adenylosuccinate_synthetase"/>
</dbReference>
<feature type="binding site" evidence="8">
    <location>
        <position position="148"/>
    </location>
    <ligand>
        <name>IMP</name>
        <dbReference type="ChEBI" id="CHEBI:58053"/>
        <note>ligand shared between dimeric partners</note>
    </ligand>
</feature>
<dbReference type="Gene3D" id="1.10.300.10">
    <property type="entry name" value="Adenylosuccinate Synthetase, subunit A, domain 2"/>
    <property type="match status" value="1"/>
</dbReference>
<name>A0ABM4CH64_HYDVU</name>